<proteinExistence type="predicted"/>
<evidence type="ECO:0000259" key="4">
    <source>
        <dbReference type="Pfam" id="PF26198"/>
    </source>
</evidence>
<evidence type="ECO:0000313" key="6">
    <source>
        <dbReference type="Proteomes" id="UP001159405"/>
    </source>
</evidence>
<name>A0ABN8RQD0_9CNID</name>
<dbReference type="EMBL" id="CALNXK010000300">
    <property type="protein sequence ID" value="CAH3181567.1"/>
    <property type="molecule type" value="Genomic_DNA"/>
</dbReference>
<feature type="domain" description="SMCHD1 Ig-like" evidence="2">
    <location>
        <begin position="115"/>
        <end position="212"/>
    </location>
</feature>
<dbReference type="InterPro" id="IPR058611">
    <property type="entry name" value="Ig_SMCHD1_1st"/>
</dbReference>
<feature type="domain" description="SMCHD1 Ig-like" evidence="3">
    <location>
        <begin position="277"/>
        <end position="346"/>
    </location>
</feature>
<accession>A0ABN8RQD0</accession>
<feature type="domain" description="SMCHD1 Ig-like" evidence="3">
    <location>
        <begin position="220"/>
        <end position="265"/>
    </location>
</feature>
<dbReference type="InterPro" id="IPR058612">
    <property type="entry name" value="Ig_SMCHD1_2nd"/>
</dbReference>
<dbReference type="Pfam" id="PF26196">
    <property type="entry name" value="Ig_SMCHD1_4th"/>
    <property type="match status" value="2"/>
</dbReference>
<dbReference type="Pfam" id="PF26194">
    <property type="entry name" value="Ig_SMCHD1_1st"/>
    <property type="match status" value="1"/>
</dbReference>
<feature type="non-terminal residue" evidence="5">
    <location>
        <position position="1"/>
    </location>
</feature>
<organism evidence="5 6">
    <name type="scientific">Porites lobata</name>
    <dbReference type="NCBI Taxonomy" id="104759"/>
    <lineage>
        <taxon>Eukaryota</taxon>
        <taxon>Metazoa</taxon>
        <taxon>Cnidaria</taxon>
        <taxon>Anthozoa</taxon>
        <taxon>Hexacorallia</taxon>
        <taxon>Scleractinia</taxon>
        <taxon>Fungiina</taxon>
        <taxon>Poritidae</taxon>
        <taxon>Porites</taxon>
    </lineage>
</organism>
<dbReference type="PANTHER" id="PTHR22640:SF2">
    <property type="entry name" value="STRUCTURAL MAINTENANCE OF CHROMOSOMES FLEXIBLE HINGE DOMAIN-CONTAINING PROTEIN 1"/>
    <property type="match status" value="1"/>
</dbReference>
<gene>
    <name evidence="5" type="ORF">PLOB_00025704</name>
</gene>
<evidence type="ECO:0000259" key="1">
    <source>
        <dbReference type="Pfam" id="PF26194"/>
    </source>
</evidence>
<dbReference type="InterPro" id="IPR058613">
    <property type="entry name" value="Ig_SMCHD1_4th"/>
</dbReference>
<feature type="domain" description="SMCHD1 Ig-like" evidence="1">
    <location>
        <begin position="1"/>
        <end position="109"/>
    </location>
</feature>
<evidence type="ECO:0000259" key="2">
    <source>
        <dbReference type="Pfam" id="PF26195"/>
    </source>
</evidence>
<evidence type="ECO:0000313" key="5">
    <source>
        <dbReference type="EMBL" id="CAH3181567.1"/>
    </source>
</evidence>
<dbReference type="Pfam" id="PF26195">
    <property type="entry name" value="Ig_SMCHD1_2nd"/>
    <property type="match status" value="1"/>
</dbReference>
<feature type="domain" description="SMCHD1 Ig-like" evidence="4">
    <location>
        <begin position="641"/>
        <end position="696"/>
    </location>
</feature>
<reference evidence="5 6" key="1">
    <citation type="submission" date="2022-05" db="EMBL/GenBank/DDBJ databases">
        <authorList>
            <consortium name="Genoscope - CEA"/>
            <person name="William W."/>
        </authorList>
    </citation>
    <scope>NUCLEOTIDE SEQUENCE [LARGE SCALE GENOMIC DNA]</scope>
</reference>
<dbReference type="Pfam" id="PF26198">
    <property type="entry name" value="Ig_SMCHD1_6th"/>
    <property type="match status" value="1"/>
</dbReference>
<sequence>IEWPEDDKLDPNSKIPAGTTIGAMKVDILNGKGESVNKLPGSDKDGDKVITNHVCQHGGKSWPYWFRKMENITLLGPHTLQLQVLLSDSSTAPSIKSLPVHRIKFTVTEAHPNKFTVGMLETPLRVGVPFQIPLNLLDEFNNPSKLSEEKVPVLSASGLELTHQGTSVKGNSLIVKGVVALGSVPSHAGKDFNLKITLPGLEEGSQSLKIRLLPGPPESLAVTPNDSEVTIENNSALQLQVQVQDKAGNLTVQPRLNVVCKFTIDDKIVETLSSNGITSENKTICTPPPSRRFKLTGTPGLPTYIGDCSASGKASLTGADISLKQITKETKLKAKIELQVCHLIREMVMVPFGFEFNLNLSTITLRAEPAFVLLSEEEKKEVLSDSHDPSESILFSIVKLVFQVRPTVIDEAMAIPKPTVPCAQLLGLGSKTFISNNYLMYNNKLTRFVRNLSQIRQNRESTVRRHHKEVAAVEKTIIVTPSSKAAELEVFYKFPDSKQKKKMDDGQELPCTAGNTLTGLSFRILDEGQREVTIDNSLASRFKAPLSCDEPKYCQVSMTGGAGLEFSFTLRPHADAPSILKCSCNEPRMRLGEPLASDIILSATDRHGNKTGKLPNHVLPEFHVSSDGLKEREVQLGFTALTPAPAQQKTDSKGQATFGQPTVSATKGMYGIRIKALLGRTALDAPTISVRVEPDPSKAVNLNVTFDSNAPCVVGELLPTVSAHVVGEDEAVMKAASAKDIVLKIWHSKDGPVSDKPPARVCYTSLFSFTSHSNWVSQYIHCKCQDS</sequence>
<comment type="caution">
    <text evidence="5">The sequence shown here is derived from an EMBL/GenBank/DDBJ whole genome shotgun (WGS) entry which is preliminary data.</text>
</comment>
<protein>
    <submittedName>
        <fullName evidence="5">Uncharacterized protein</fullName>
    </submittedName>
</protein>
<dbReference type="InterPro" id="IPR058615">
    <property type="entry name" value="Ig_SMCHD1_6th"/>
</dbReference>
<keyword evidence="6" id="KW-1185">Reference proteome</keyword>
<evidence type="ECO:0000259" key="3">
    <source>
        <dbReference type="Pfam" id="PF26196"/>
    </source>
</evidence>
<dbReference type="InterPro" id="IPR038892">
    <property type="entry name" value="SMCHD1"/>
</dbReference>
<dbReference type="PANTHER" id="PTHR22640">
    <property type="entry name" value="STRUCTURAL MAINTENANCE OF CHROMOSOMES FLEXIBLE HINGE DOMAIN-CONTAINING PROTEIN 1"/>
    <property type="match status" value="1"/>
</dbReference>
<dbReference type="Proteomes" id="UP001159405">
    <property type="component" value="Unassembled WGS sequence"/>
</dbReference>